<feature type="region of interest" description="Disordered" evidence="1">
    <location>
        <begin position="1"/>
        <end position="21"/>
    </location>
</feature>
<dbReference type="Proteomes" id="UP001341840">
    <property type="component" value="Unassembled WGS sequence"/>
</dbReference>
<keyword evidence="3" id="KW-1185">Reference proteome</keyword>
<sequence>MPSSCRLPPSSPEKMTPISGDRPFGTWGVDLYDVGNLYGNRSSQDSGYHQSSSRIMEPSLQTANSKNRLRNSVSTNAFVRLITLKQTAK</sequence>
<dbReference type="EMBL" id="JASCZI010001393">
    <property type="protein sequence ID" value="MED6114884.1"/>
    <property type="molecule type" value="Genomic_DNA"/>
</dbReference>
<organism evidence="2 3">
    <name type="scientific">Stylosanthes scabra</name>
    <dbReference type="NCBI Taxonomy" id="79078"/>
    <lineage>
        <taxon>Eukaryota</taxon>
        <taxon>Viridiplantae</taxon>
        <taxon>Streptophyta</taxon>
        <taxon>Embryophyta</taxon>
        <taxon>Tracheophyta</taxon>
        <taxon>Spermatophyta</taxon>
        <taxon>Magnoliopsida</taxon>
        <taxon>eudicotyledons</taxon>
        <taxon>Gunneridae</taxon>
        <taxon>Pentapetalae</taxon>
        <taxon>rosids</taxon>
        <taxon>fabids</taxon>
        <taxon>Fabales</taxon>
        <taxon>Fabaceae</taxon>
        <taxon>Papilionoideae</taxon>
        <taxon>50 kb inversion clade</taxon>
        <taxon>dalbergioids sensu lato</taxon>
        <taxon>Dalbergieae</taxon>
        <taxon>Pterocarpus clade</taxon>
        <taxon>Stylosanthes</taxon>
    </lineage>
</organism>
<proteinExistence type="predicted"/>
<name>A0ABU6QT71_9FABA</name>
<gene>
    <name evidence="2" type="ORF">PIB30_084887</name>
</gene>
<comment type="caution">
    <text evidence="2">The sequence shown here is derived from an EMBL/GenBank/DDBJ whole genome shotgun (WGS) entry which is preliminary data.</text>
</comment>
<reference evidence="2 3" key="1">
    <citation type="journal article" date="2023" name="Plants (Basel)">
        <title>Bridging the Gap: Combining Genomics and Transcriptomics Approaches to Understand Stylosanthes scabra, an Orphan Legume from the Brazilian Caatinga.</title>
        <authorList>
            <person name="Ferreira-Neto J.R.C."/>
            <person name="da Silva M.D."/>
            <person name="Binneck E."/>
            <person name="de Melo N.F."/>
            <person name="da Silva R.H."/>
            <person name="de Melo A.L.T.M."/>
            <person name="Pandolfi V."/>
            <person name="Bustamante F.O."/>
            <person name="Brasileiro-Vidal A.C."/>
            <person name="Benko-Iseppon A.M."/>
        </authorList>
    </citation>
    <scope>NUCLEOTIDE SEQUENCE [LARGE SCALE GENOMIC DNA]</scope>
    <source>
        <tissue evidence="2">Leaves</tissue>
    </source>
</reference>
<feature type="region of interest" description="Disordered" evidence="1">
    <location>
        <begin position="40"/>
        <end position="66"/>
    </location>
</feature>
<protein>
    <submittedName>
        <fullName evidence="2">Uncharacterized protein</fullName>
    </submittedName>
</protein>
<evidence type="ECO:0000256" key="1">
    <source>
        <dbReference type="SAM" id="MobiDB-lite"/>
    </source>
</evidence>
<accession>A0ABU6QT71</accession>
<evidence type="ECO:0000313" key="2">
    <source>
        <dbReference type="EMBL" id="MED6114884.1"/>
    </source>
</evidence>
<evidence type="ECO:0000313" key="3">
    <source>
        <dbReference type="Proteomes" id="UP001341840"/>
    </source>
</evidence>
<feature type="compositionally biased region" description="Low complexity" evidence="1">
    <location>
        <begin position="42"/>
        <end position="53"/>
    </location>
</feature>